<name>Q3JP43_BURP1</name>
<dbReference type="Proteomes" id="UP000002700">
    <property type="component" value="Chromosome I"/>
</dbReference>
<dbReference type="KEGG" id="bpm:BURPS1710b_3289"/>
<dbReference type="AlphaFoldDB" id="Q3JP43"/>
<dbReference type="CDD" id="cd16441">
    <property type="entry name" value="beta_Kdo_transferase_KpsS"/>
    <property type="match status" value="1"/>
</dbReference>
<dbReference type="Pfam" id="PF05159">
    <property type="entry name" value="Capsule_synth"/>
    <property type="match status" value="1"/>
</dbReference>
<dbReference type="HOGENOM" id="CLU_040135_1_0_4"/>
<evidence type="ECO:0000313" key="2">
    <source>
        <dbReference type="Proteomes" id="UP000002700"/>
    </source>
</evidence>
<organism evidence="1 2">
    <name type="scientific">Burkholderia pseudomallei (strain 1710b)</name>
    <dbReference type="NCBI Taxonomy" id="320372"/>
    <lineage>
        <taxon>Bacteria</taxon>
        <taxon>Pseudomonadati</taxon>
        <taxon>Pseudomonadota</taxon>
        <taxon>Betaproteobacteria</taxon>
        <taxon>Burkholderiales</taxon>
        <taxon>Burkholderiaceae</taxon>
        <taxon>Burkholderia</taxon>
        <taxon>pseudomallei group</taxon>
    </lineage>
</organism>
<reference evidence="1 2" key="1">
    <citation type="submission" date="2005-09" db="EMBL/GenBank/DDBJ databases">
        <authorList>
            <person name="Woods D.E."/>
            <person name="Nierman W.C."/>
        </authorList>
    </citation>
    <scope>NUCLEOTIDE SEQUENCE [LARGE SCALE GENOMIC DNA]</scope>
    <source>
        <strain evidence="1 2">1710b</strain>
    </source>
</reference>
<dbReference type="GO" id="GO:0000271">
    <property type="term" value="P:polysaccharide biosynthetic process"/>
    <property type="evidence" value="ECO:0007669"/>
    <property type="project" value="InterPro"/>
</dbReference>
<dbReference type="EMBL" id="CP000124">
    <property type="protein sequence ID" value="ABA48812.1"/>
    <property type="molecule type" value="Genomic_DNA"/>
</dbReference>
<proteinExistence type="predicted"/>
<sequence length="435" mass="48590">MGETAWVTGCKAGVVILSATCSSASAFITQSDKNRMSRFFLALQGTASPFFGRLAAGLGQRGHQVRRVNFCGGDLAYQGSESAWNYRDEPEGLVAWYRDAIATNGVTDVLLFGDCRAIHRPMHEIARASGVRVHVFEEGYVRPHWITMERHGVNGRSLLPRDPAYYLDARRHIPPAVPGKPTGYNLYERACHDIRYRMANALYAHRFPHYKSHRPRNGLQEYAGLAYRAVQQHVRDREAENVTRDLLERKRRYYLFPLQLNSDSQIVDHSPFGGICDAIAIVLHSFAENAPDDSWLVIKNHPLDTGLIGYRQFATALATELGIEKRMAFIDAGHLPTLLDQCRGVVVINSTVGLSAVHHRRPLVALGTAIYSMPGLTWQGSLADFWTEAGSPDMNLYQAFLDYVMHHTQINGDFYTRTGIEMSVAGAVSRLEAVS</sequence>
<dbReference type="InterPro" id="IPR007833">
    <property type="entry name" value="Capsule_polysaccharide_synth"/>
</dbReference>
<accession>Q3JP43</accession>
<dbReference type="GO" id="GO:0015774">
    <property type="term" value="P:polysaccharide transport"/>
    <property type="evidence" value="ECO:0007669"/>
    <property type="project" value="InterPro"/>
</dbReference>
<evidence type="ECO:0000313" key="1">
    <source>
        <dbReference type="EMBL" id="ABA48812.1"/>
    </source>
</evidence>
<protein>
    <submittedName>
        <fullName evidence="1">Capsular polysaccharide export protein</fullName>
    </submittedName>
</protein>
<gene>
    <name evidence="1" type="primary">wcbO</name>
    <name evidence="1" type="ordered locus">BURPS1710b_3289</name>
</gene>
<dbReference type="EnsemblBacteria" id="ABA48812">
    <property type="protein sequence ID" value="ABA48812"/>
    <property type="gene ID" value="BURPS1710b_3289"/>
</dbReference>